<protein>
    <submittedName>
        <fullName evidence="2">Membrane protein YkvI</fullName>
    </submittedName>
</protein>
<dbReference type="EMBL" id="JAFBFC010000008">
    <property type="protein sequence ID" value="MBM7704704.1"/>
    <property type="molecule type" value="Genomic_DNA"/>
</dbReference>
<feature type="transmembrane region" description="Helical" evidence="1">
    <location>
        <begin position="139"/>
        <end position="162"/>
    </location>
</feature>
<keyword evidence="3" id="KW-1185">Reference proteome</keyword>
<feature type="transmembrane region" description="Helical" evidence="1">
    <location>
        <begin position="76"/>
        <end position="103"/>
    </location>
</feature>
<keyword evidence="1" id="KW-0812">Transmembrane</keyword>
<keyword evidence="1" id="KW-1133">Transmembrane helix</keyword>
<sequence>MKKWKLTLQVAATYIGTVVGAGFATGKEIVQFFTKYGSVGLVGILISGFFFIWLGSKMMLMANEIKADSYQELNNYLFGSMVGKVVNVFTMIILFGITSVMLASTGAIAHEQLGLWPQLGMVLTMLLAYISIMKGIEGIMIVNSLVVPMMLTFSVIIIFPYLQHIPFLHVSSIHLVTTDYSWALSPFLYIAFNLAMSQAVLVPLGSEIKDETVIKRGALLGGIGLTFMMIATHLALSNVPYTFQLEIPMSEVIKDVAVWVNWLFLLVIFGEIFTTLIGNVFGMARQVKSVLRISEHKAFMIILLLCFTVGQIGYGKLLEVLYPLFGYMGLAFIAMLCIKKVK</sequence>
<organism evidence="2 3">
    <name type="scientific">Priestia iocasae</name>
    <dbReference type="NCBI Taxonomy" id="2291674"/>
    <lineage>
        <taxon>Bacteria</taxon>
        <taxon>Bacillati</taxon>
        <taxon>Bacillota</taxon>
        <taxon>Bacilli</taxon>
        <taxon>Bacillales</taxon>
        <taxon>Bacillaceae</taxon>
        <taxon>Priestia</taxon>
    </lineage>
</organism>
<dbReference type="InterPro" id="IPR038728">
    <property type="entry name" value="YkvI-like"/>
</dbReference>
<feature type="transmembrane region" description="Helical" evidence="1">
    <location>
        <begin position="320"/>
        <end position="338"/>
    </location>
</feature>
<proteinExistence type="predicted"/>
<dbReference type="Proteomes" id="UP000809829">
    <property type="component" value="Unassembled WGS sequence"/>
</dbReference>
<feature type="transmembrane region" description="Helical" evidence="1">
    <location>
        <begin position="298"/>
        <end position="314"/>
    </location>
</feature>
<evidence type="ECO:0000313" key="2">
    <source>
        <dbReference type="EMBL" id="MBM7704704.1"/>
    </source>
</evidence>
<feature type="transmembrane region" description="Helical" evidence="1">
    <location>
        <begin position="256"/>
        <end position="277"/>
    </location>
</feature>
<reference evidence="2 3" key="1">
    <citation type="submission" date="2021-01" db="EMBL/GenBank/DDBJ databases">
        <title>Genomic Encyclopedia of Type Strains, Phase IV (KMG-IV): sequencing the most valuable type-strain genomes for metagenomic binning, comparative biology and taxonomic classification.</title>
        <authorList>
            <person name="Goeker M."/>
        </authorList>
    </citation>
    <scope>NUCLEOTIDE SEQUENCE [LARGE SCALE GENOMIC DNA]</scope>
    <source>
        <strain evidence="2 3">DSM 104297</strain>
    </source>
</reference>
<evidence type="ECO:0000313" key="3">
    <source>
        <dbReference type="Proteomes" id="UP000809829"/>
    </source>
</evidence>
<dbReference type="PANTHER" id="PTHR37814">
    <property type="entry name" value="CONSERVED MEMBRANE PROTEIN"/>
    <property type="match status" value="1"/>
</dbReference>
<dbReference type="PANTHER" id="PTHR37814:SF1">
    <property type="entry name" value="MEMBRANE PROTEIN"/>
    <property type="match status" value="1"/>
</dbReference>
<feature type="transmembrane region" description="Helical" evidence="1">
    <location>
        <begin position="36"/>
        <end position="55"/>
    </location>
</feature>
<dbReference type="RefSeq" id="WP_205188704.1">
    <property type="nucleotide sequence ID" value="NZ_JAFBFC010000008.1"/>
</dbReference>
<comment type="caution">
    <text evidence="2">The sequence shown here is derived from an EMBL/GenBank/DDBJ whole genome shotgun (WGS) entry which is preliminary data.</text>
</comment>
<gene>
    <name evidence="2" type="ORF">JOC83_003563</name>
</gene>
<accession>A0ABS2R1T3</accession>
<evidence type="ECO:0000256" key="1">
    <source>
        <dbReference type="SAM" id="Phobius"/>
    </source>
</evidence>
<name>A0ABS2R1T3_9BACI</name>
<keyword evidence="1" id="KW-0472">Membrane</keyword>
<feature type="transmembrane region" description="Helical" evidence="1">
    <location>
        <begin position="217"/>
        <end position="236"/>
    </location>
</feature>
<feature type="transmembrane region" description="Helical" evidence="1">
    <location>
        <begin position="182"/>
        <end position="205"/>
    </location>
</feature>
<feature type="transmembrane region" description="Helical" evidence="1">
    <location>
        <begin position="115"/>
        <end position="132"/>
    </location>
</feature>